<feature type="transmembrane region" description="Helical" evidence="1">
    <location>
        <begin position="12"/>
        <end position="30"/>
    </location>
</feature>
<dbReference type="EMBL" id="GBXM01037555">
    <property type="protein sequence ID" value="JAH71022.1"/>
    <property type="molecule type" value="Transcribed_RNA"/>
</dbReference>
<protein>
    <submittedName>
        <fullName evidence="2">Uncharacterized protein</fullName>
    </submittedName>
</protein>
<evidence type="ECO:0000256" key="1">
    <source>
        <dbReference type="SAM" id="Phobius"/>
    </source>
</evidence>
<sequence length="36" mass="3783">MGVGFNASNQKFVSYKCVAFLGSLPVAVSLNSMTTN</sequence>
<accession>A0A0E9UYZ6</accession>
<name>A0A0E9UYZ6_ANGAN</name>
<reference evidence="2" key="2">
    <citation type="journal article" date="2015" name="Fish Shellfish Immunol.">
        <title>Early steps in the European eel (Anguilla anguilla)-Vibrio vulnificus interaction in the gills: Role of the RtxA13 toxin.</title>
        <authorList>
            <person name="Callol A."/>
            <person name="Pajuelo D."/>
            <person name="Ebbesson L."/>
            <person name="Teles M."/>
            <person name="MacKenzie S."/>
            <person name="Amaro C."/>
        </authorList>
    </citation>
    <scope>NUCLEOTIDE SEQUENCE</scope>
</reference>
<keyword evidence="1" id="KW-1133">Transmembrane helix</keyword>
<keyword evidence="1" id="KW-0472">Membrane</keyword>
<keyword evidence="1" id="KW-0812">Transmembrane</keyword>
<reference evidence="2" key="1">
    <citation type="submission" date="2014-11" db="EMBL/GenBank/DDBJ databases">
        <authorList>
            <person name="Amaro Gonzalez C."/>
        </authorList>
    </citation>
    <scope>NUCLEOTIDE SEQUENCE</scope>
</reference>
<proteinExistence type="predicted"/>
<evidence type="ECO:0000313" key="2">
    <source>
        <dbReference type="EMBL" id="JAH71022.1"/>
    </source>
</evidence>
<dbReference type="AlphaFoldDB" id="A0A0E9UYZ6"/>
<organism evidence="2">
    <name type="scientific">Anguilla anguilla</name>
    <name type="common">European freshwater eel</name>
    <name type="synonym">Muraena anguilla</name>
    <dbReference type="NCBI Taxonomy" id="7936"/>
    <lineage>
        <taxon>Eukaryota</taxon>
        <taxon>Metazoa</taxon>
        <taxon>Chordata</taxon>
        <taxon>Craniata</taxon>
        <taxon>Vertebrata</taxon>
        <taxon>Euteleostomi</taxon>
        <taxon>Actinopterygii</taxon>
        <taxon>Neopterygii</taxon>
        <taxon>Teleostei</taxon>
        <taxon>Anguilliformes</taxon>
        <taxon>Anguillidae</taxon>
        <taxon>Anguilla</taxon>
    </lineage>
</organism>